<proteinExistence type="evidence at transcript level"/>
<name>A0A7S5L3V5_PLADU</name>
<evidence type="ECO:0000256" key="1">
    <source>
        <dbReference type="SAM" id="Phobius"/>
    </source>
</evidence>
<feature type="transmembrane region" description="Helical" evidence="1">
    <location>
        <begin position="31"/>
        <end position="54"/>
    </location>
</feature>
<dbReference type="AlphaFoldDB" id="A0A7S5L3V5"/>
<keyword evidence="1" id="KW-0812">Transmembrane</keyword>
<feature type="transmembrane region" description="Helical" evidence="1">
    <location>
        <begin position="66"/>
        <end position="92"/>
    </location>
</feature>
<feature type="transmembrane region" description="Helical" evidence="1">
    <location>
        <begin position="122"/>
        <end position="146"/>
    </location>
</feature>
<reference evidence="2" key="1">
    <citation type="submission" date="2018-12" db="EMBL/GenBank/DDBJ databases">
        <title>A versatile depigmentation and clearing method (DEEP-C) provides insight into animal nervous systems.</title>
        <authorList>
            <person name="Pende M."/>
            <person name="Vidawala K."/>
            <person name="Schmidbaur H."/>
            <person name="Stockinger A."/>
            <person name="Revilla-i-Domingo R."/>
            <person name="Dekens M."/>
            <person name="Murawala P."/>
            <person name="Papadopoulos S.-C."/>
            <person name="Becker K."/>
            <person name="Saghafi S."/>
            <person name="Pasierbek P."/>
            <person name="Simakov O."/>
            <person name="Tanaka E."/>
            <person name="Raible F."/>
            <person name="Dodt H.-U."/>
        </authorList>
    </citation>
    <scope>NUCLEOTIDE SEQUENCE</scope>
</reference>
<evidence type="ECO:0000313" key="2">
    <source>
        <dbReference type="EMBL" id="QGX02424.1"/>
    </source>
</evidence>
<dbReference type="EMBL" id="MK330892">
    <property type="protein sequence ID" value="QGX02424.1"/>
    <property type="molecule type" value="mRNA"/>
</dbReference>
<gene>
    <name evidence="2" type="primary">C2433</name>
</gene>
<sequence>MKYLCCLQLAIGLAAMSSGLAGIILWTQTFLAYLPAVGAGIMFLMSGWYGIIAVNDKTRSVSKASIAVTLTLITLPVAVCILGVSLMTFSVYVQDKAIVPEVINLNISLFKSQELSARGTSVWVAVIDLAMLSSGLLQSLAAILTFRKLNQLVEMREEDQILKLLNYGAGPVTPPSRDSFTHAYGYNGPAFYDENAGMPNTYPYPPGVAFQQYGSRGYPFSHVTNTKPAQQEVR</sequence>
<keyword evidence="1" id="KW-0472">Membrane</keyword>
<accession>A0A7S5L3V5</accession>
<protein>
    <recommendedName>
        <fullName evidence="3">Transmembrane protein</fullName>
    </recommendedName>
</protein>
<organism evidence="2">
    <name type="scientific">Platynereis dumerilii</name>
    <name type="common">Dumeril's clam worm</name>
    <dbReference type="NCBI Taxonomy" id="6359"/>
    <lineage>
        <taxon>Eukaryota</taxon>
        <taxon>Metazoa</taxon>
        <taxon>Spiralia</taxon>
        <taxon>Lophotrochozoa</taxon>
        <taxon>Annelida</taxon>
        <taxon>Polychaeta</taxon>
        <taxon>Errantia</taxon>
        <taxon>Phyllodocida</taxon>
        <taxon>Nereididae</taxon>
        <taxon>Platynereis</taxon>
    </lineage>
</organism>
<keyword evidence="1" id="KW-1133">Transmembrane helix</keyword>
<evidence type="ECO:0008006" key="3">
    <source>
        <dbReference type="Google" id="ProtNLM"/>
    </source>
</evidence>